<dbReference type="KEGG" id="serj:SGUI_2167"/>
<feature type="transmembrane region" description="Helical" evidence="24">
    <location>
        <begin position="12"/>
        <end position="32"/>
    </location>
</feature>
<evidence type="ECO:0000256" key="5">
    <source>
        <dbReference type="ARBA" id="ARBA00012438"/>
    </source>
</evidence>
<gene>
    <name evidence="27" type="ORF">SGUI_2167</name>
</gene>
<evidence type="ECO:0000256" key="1">
    <source>
        <dbReference type="ARBA" id="ARBA00000085"/>
    </source>
</evidence>
<dbReference type="GO" id="GO:0005524">
    <property type="term" value="F:ATP binding"/>
    <property type="evidence" value="ECO:0007669"/>
    <property type="project" value="UniProtKB-KW"/>
</dbReference>
<keyword evidence="19" id="KW-0843">Virulence</keyword>
<keyword evidence="17" id="KW-0902">Two-component regulatory system</keyword>
<dbReference type="SUPFAM" id="SSF47384">
    <property type="entry name" value="Homodimeric domain of signal transducing histidine kinase"/>
    <property type="match status" value="1"/>
</dbReference>
<feature type="transmembrane region" description="Helical" evidence="24">
    <location>
        <begin position="720"/>
        <end position="742"/>
    </location>
</feature>
<accession>A0A1B1NDQ8</accession>
<dbReference type="InterPro" id="IPR004358">
    <property type="entry name" value="Sig_transdc_His_kin-like_C"/>
</dbReference>
<evidence type="ECO:0000256" key="11">
    <source>
        <dbReference type="ARBA" id="ARBA00022777"/>
    </source>
</evidence>
<dbReference type="OrthoDB" id="9757990at2"/>
<dbReference type="RefSeq" id="WP_066640031.1">
    <property type="nucleotide sequence ID" value="NZ_CP014989.1"/>
</dbReference>
<evidence type="ECO:0000256" key="16">
    <source>
        <dbReference type="ARBA" id="ARBA00022989"/>
    </source>
</evidence>
<evidence type="ECO:0000256" key="23">
    <source>
        <dbReference type="SAM" id="MobiDB-lite"/>
    </source>
</evidence>
<keyword evidence="18" id="KW-0346">Stress response</keyword>
<name>A0A1B1NDQ8_9MICO</name>
<proteinExistence type="predicted"/>
<dbReference type="Pfam" id="PF02518">
    <property type="entry name" value="HATPase_c"/>
    <property type="match status" value="1"/>
</dbReference>
<comment type="subcellular location">
    <subcellularLocation>
        <location evidence="4">Cell membrane</location>
        <topology evidence="4">Multi-pass membrane protein</topology>
    </subcellularLocation>
</comment>
<evidence type="ECO:0000256" key="22">
    <source>
        <dbReference type="ARBA" id="ARBA00041776"/>
    </source>
</evidence>
<evidence type="ECO:0000256" key="18">
    <source>
        <dbReference type="ARBA" id="ARBA00023016"/>
    </source>
</evidence>
<dbReference type="AlphaFoldDB" id="A0A1B1NDQ8"/>
<dbReference type="CDD" id="cd06225">
    <property type="entry name" value="HAMP"/>
    <property type="match status" value="1"/>
</dbReference>
<comment type="catalytic activity">
    <reaction evidence="1">
        <text>ATP + protein L-histidine = ADP + protein N-phospho-L-histidine.</text>
        <dbReference type="EC" id="2.7.13.3"/>
    </reaction>
</comment>
<keyword evidence="10" id="KW-0547">Nucleotide-binding</keyword>
<dbReference type="SUPFAM" id="SSF55874">
    <property type="entry name" value="ATPase domain of HSP90 chaperone/DNA topoisomerase II/histidine kinase"/>
    <property type="match status" value="1"/>
</dbReference>
<dbReference type="InterPro" id="IPR003660">
    <property type="entry name" value="HAMP_dom"/>
</dbReference>
<feature type="transmembrane region" description="Helical" evidence="24">
    <location>
        <begin position="452"/>
        <end position="470"/>
    </location>
</feature>
<keyword evidence="14" id="KW-0460">Magnesium</keyword>
<dbReference type="InterPro" id="IPR050980">
    <property type="entry name" value="2C_sensor_his_kinase"/>
</dbReference>
<dbReference type="InterPro" id="IPR003661">
    <property type="entry name" value="HisK_dim/P_dom"/>
</dbReference>
<evidence type="ECO:0000256" key="7">
    <source>
        <dbReference type="ARBA" id="ARBA00022553"/>
    </source>
</evidence>
<reference evidence="27 28" key="1">
    <citation type="submission" date="2016-03" db="EMBL/GenBank/DDBJ databases">
        <title>Shallow-sea hydrothermal system.</title>
        <authorList>
            <person name="Tang K."/>
        </authorList>
    </citation>
    <scope>NUCLEOTIDE SEQUENCE [LARGE SCALE GENOMIC DNA]</scope>
    <source>
        <strain evidence="27 28">JLT9</strain>
    </source>
</reference>
<evidence type="ECO:0000259" key="25">
    <source>
        <dbReference type="PROSITE" id="PS50109"/>
    </source>
</evidence>
<keyword evidence="15" id="KW-0904">Protein phosphatase</keyword>
<comment type="cofactor">
    <cofactor evidence="3">
        <name>Mg(2+)</name>
        <dbReference type="ChEBI" id="CHEBI:18420"/>
    </cofactor>
</comment>
<feature type="transmembrane region" description="Helical" evidence="24">
    <location>
        <begin position="645"/>
        <end position="669"/>
    </location>
</feature>
<dbReference type="Gene3D" id="6.10.340.10">
    <property type="match status" value="1"/>
</dbReference>
<evidence type="ECO:0000256" key="12">
    <source>
        <dbReference type="ARBA" id="ARBA00022801"/>
    </source>
</evidence>
<dbReference type="EMBL" id="CP014989">
    <property type="protein sequence ID" value="ANS79563.1"/>
    <property type="molecule type" value="Genomic_DNA"/>
</dbReference>
<evidence type="ECO:0000256" key="21">
    <source>
        <dbReference type="ARBA" id="ARBA00040454"/>
    </source>
</evidence>
<keyword evidence="7" id="KW-0597">Phosphoprotein</keyword>
<keyword evidence="11 27" id="KW-0418">Kinase</keyword>
<evidence type="ECO:0000256" key="9">
    <source>
        <dbReference type="ARBA" id="ARBA00022692"/>
    </source>
</evidence>
<dbReference type="PROSITE" id="PS50885">
    <property type="entry name" value="HAMP"/>
    <property type="match status" value="1"/>
</dbReference>
<dbReference type="GO" id="GO:0004721">
    <property type="term" value="F:phosphoprotein phosphatase activity"/>
    <property type="evidence" value="ECO:0007669"/>
    <property type="project" value="UniProtKB-KW"/>
</dbReference>
<evidence type="ECO:0000256" key="20">
    <source>
        <dbReference type="ARBA" id="ARBA00023211"/>
    </source>
</evidence>
<feature type="domain" description="HAMP" evidence="26">
    <location>
        <begin position="64"/>
        <end position="116"/>
    </location>
</feature>
<dbReference type="GO" id="GO:0005886">
    <property type="term" value="C:plasma membrane"/>
    <property type="evidence" value="ECO:0007669"/>
    <property type="project" value="UniProtKB-SubCell"/>
</dbReference>
<evidence type="ECO:0000313" key="27">
    <source>
        <dbReference type="EMBL" id="ANS79563.1"/>
    </source>
</evidence>
<keyword evidence="6" id="KW-1003">Cell membrane</keyword>
<dbReference type="PANTHER" id="PTHR44936:SF9">
    <property type="entry name" value="SENSOR PROTEIN CREC"/>
    <property type="match status" value="1"/>
</dbReference>
<feature type="transmembrane region" description="Helical" evidence="24">
    <location>
        <begin position="689"/>
        <end position="708"/>
    </location>
</feature>
<evidence type="ECO:0000256" key="15">
    <source>
        <dbReference type="ARBA" id="ARBA00022912"/>
    </source>
</evidence>
<feature type="region of interest" description="Disordered" evidence="23">
    <location>
        <begin position="342"/>
        <end position="404"/>
    </location>
</feature>
<evidence type="ECO:0000256" key="19">
    <source>
        <dbReference type="ARBA" id="ARBA00023026"/>
    </source>
</evidence>
<keyword evidence="24" id="KW-0472">Membrane</keyword>
<evidence type="ECO:0000256" key="13">
    <source>
        <dbReference type="ARBA" id="ARBA00022840"/>
    </source>
</evidence>
<dbReference type="InterPro" id="IPR005467">
    <property type="entry name" value="His_kinase_dom"/>
</dbReference>
<dbReference type="Gene3D" id="3.30.565.10">
    <property type="entry name" value="Histidine kinase-like ATPase, C-terminal domain"/>
    <property type="match status" value="1"/>
</dbReference>
<dbReference type="PRINTS" id="PR00344">
    <property type="entry name" value="BCTRLSENSOR"/>
</dbReference>
<protein>
    <recommendedName>
        <fullName evidence="21">Signal transduction histidine-protein kinase/phosphatase MprB</fullName>
        <ecNumber evidence="5">2.7.13.3</ecNumber>
    </recommendedName>
    <alternativeName>
        <fullName evidence="22">Mycobacterial persistence regulator B</fullName>
    </alternativeName>
</protein>
<keyword evidence="12" id="KW-0378">Hydrolase</keyword>
<dbReference type="CDD" id="cd00075">
    <property type="entry name" value="HATPase"/>
    <property type="match status" value="1"/>
</dbReference>
<dbReference type="InterPro" id="IPR036890">
    <property type="entry name" value="HATPase_C_sf"/>
</dbReference>
<feature type="transmembrane region" description="Helical" evidence="24">
    <location>
        <begin position="503"/>
        <end position="534"/>
    </location>
</feature>
<feature type="compositionally biased region" description="Low complexity" evidence="23">
    <location>
        <begin position="390"/>
        <end position="399"/>
    </location>
</feature>
<dbReference type="SUPFAM" id="SSF158472">
    <property type="entry name" value="HAMP domain-like"/>
    <property type="match status" value="1"/>
</dbReference>
<dbReference type="Pfam" id="PF13687">
    <property type="entry name" value="DUF4153"/>
    <property type="match status" value="1"/>
</dbReference>
<keyword evidence="8" id="KW-0808">Transferase</keyword>
<dbReference type="CDD" id="cd00082">
    <property type="entry name" value="HisKA"/>
    <property type="match status" value="1"/>
</dbReference>
<dbReference type="PANTHER" id="PTHR44936">
    <property type="entry name" value="SENSOR PROTEIN CREC"/>
    <property type="match status" value="1"/>
</dbReference>
<evidence type="ECO:0000256" key="2">
    <source>
        <dbReference type="ARBA" id="ARBA00001936"/>
    </source>
</evidence>
<dbReference type="InterPro" id="IPR036097">
    <property type="entry name" value="HisK_dim/P_sf"/>
</dbReference>
<feature type="transmembrane region" description="Helical" evidence="24">
    <location>
        <begin position="44"/>
        <end position="63"/>
    </location>
</feature>
<dbReference type="PROSITE" id="PS50109">
    <property type="entry name" value="HIS_KIN"/>
    <property type="match status" value="1"/>
</dbReference>
<evidence type="ECO:0000256" key="4">
    <source>
        <dbReference type="ARBA" id="ARBA00004651"/>
    </source>
</evidence>
<keyword evidence="20" id="KW-0464">Manganese</keyword>
<dbReference type="Gene3D" id="1.10.287.130">
    <property type="match status" value="1"/>
</dbReference>
<evidence type="ECO:0000256" key="24">
    <source>
        <dbReference type="SAM" id="Phobius"/>
    </source>
</evidence>
<evidence type="ECO:0000256" key="3">
    <source>
        <dbReference type="ARBA" id="ARBA00001946"/>
    </source>
</evidence>
<keyword evidence="28" id="KW-1185">Reference proteome</keyword>
<sequence length="915" mass="96118">MSRAPERPLDGVGSITVKIGVLVTLSILAAVVVSEVGDRAGVSAWLSIPVSVAAALFVTQWLARGMTAPLRQMTVAAGRMAGGDYSTRIAASASDEVGQLGTAFNTMSAELEGADRQRRELLATVSHELRTPLAAQRALLENLVDGVVTPDDRSLQTALEQSERLSALVQDLLDLSRVEAGVATLDFEPVQVADLLARCAEEARAVVAARGHAVSVEVDAPEDLQARVDRARLTQAVTNLLDNAVRHSPESGTVRVVARADGSGWSLAVGDEGPGFPPGRSEEMFARFGVGDDAGGGTGLGLSIVRWVCELHGGTVRALEEGPGSTTTGAVVRVELPLAPPEYRHGQREAAPAAQEVVPRTTGRTTDDREESPMTTHDSPPLPAQRTADDTGTADAPAATPIPVPTPSVFDTLFGRLWPEPTSRLHTAPLALWASVGTGALAAVLLPHRGIGIAYALVLLAAGALVLRLSRRRRDPWTLASAALCVGLASLLVIRAAEWLSVLALLTAALLVTTALTGARGVPAMVAGAAAWVLSGLRGLPLLGRTITATSRHTLLWPVVRTAAISLVALVVFGGLFASGDAVVGAWVSDLLPEVDIAESLVLRSFTWFVVGGIVLAACYLSLNPPRTDLVALPEPPRPARAWEWVVPVGVVVATFVVFLLAQGAAMFGGHDFVQRATGMTYAESVHQGFGQLTLATALTLVTVVIVGRRASRKTPRDRVLLRSVLGMLCGLTLVVVGSALYRMHVYQEAYGFTVLRVMVDAFELWLGLLVVLVMVAGWRLRGGWVPRAALASGATFLLVIGLANPEGWVAQRNIDRYAETGRLDLIYLQTLGADAVPTIRAGLAGETAVGADNGVTLADCAIGWIPDDELTEDALGWNLGRSRADAAGPRSLTPVDGYSYPTFAVGSCPVEVGP</sequence>
<keyword evidence="16 24" id="KW-1133">Transmembrane helix</keyword>
<dbReference type="Proteomes" id="UP000092482">
    <property type="component" value="Chromosome"/>
</dbReference>
<feature type="transmembrane region" description="Helical" evidence="24">
    <location>
        <begin position="606"/>
        <end position="624"/>
    </location>
</feature>
<dbReference type="PATRIC" id="fig|1758689.4.peg.2258"/>
<dbReference type="InterPro" id="IPR025291">
    <property type="entry name" value="DUF4153"/>
</dbReference>
<evidence type="ECO:0000256" key="6">
    <source>
        <dbReference type="ARBA" id="ARBA00022475"/>
    </source>
</evidence>
<evidence type="ECO:0000256" key="17">
    <source>
        <dbReference type="ARBA" id="ARBA00023012"/>
    </source>
</evidence>
<feature type="domain" description="Histidine kinase" evidence="25">
    <location>
        <begin position="124"/>
        <end position="340"/>
    </location>
</feature>
<dbReference type="Pfam" id="PF00672">
    <property type="entry name" value="HAMP"/>
    <property type="match status" value="1"/>
</dbReference>
<keyword evidence="9 24" id="KW-0812">Transmembrane</keyword>
<evidence type="ECO:0000256" key="14">
    <source>
        <dbReference type="ARBA" id="ARBA00022842"/>
    </source>
</evidence>
<feature type="transmembrane region" description="Helical" evidence="24">
    <location>
        <begin position="477"/>
        <end position="497"/>
    </location>
</feature>
<feature type="transmembrane region" description="Helical" evidence="24">
    <location>
        <begin position="555"/>
        <end position="578"/>
    </location>
</feature>
<feature type="transmembrane region" description="Helical" evidence="24">
    <location>
        <begin position="762"/>
        <end position="781"/>
    </location>
</feature>
<evidence type="ECO:0000256" key="10">
    <source>
        <dbReference type="ARBA" id="ARBA00022741"/>
    </source>
</evidence>
<dbReference type="EC" id="2.7.13.3" evidence="5"/>
<dbReference type="STRING" id="1758689.SGUI_2167"/>
<comment type="cofactor">
    <cofactor evidence="2">
        <name>Mn(2+)</name>
        <dbReference type="ChEBI" id="CHEBI:29035"/>
    </cofactor>
</comment>
<organism evidence="27 28">
    <name type="scientific">Serinicoccus hydrothermalis</name>
    <dbReference type="NCBI Taxonomy" id="1758689"/>
    <lineage>
        <taxon>Bacteria</taxon>
        <taxon>Bacillati</taxon>
        <taxon>Actinomycetota</taxon>
        <taxon>Actinomycetes</taxon>
        <taxon>Micrococcales</taxon>
        <taxon>Ornithinimicrobiaceae</taxon>
        <taxon>Serinicoccus</taxon>
    </lineage>
</organism>
<dbReference type="Pfam" id="PF00512">
    <property type="entry name" value="HisKA"/>
    <property type="match status" value="1"/>
</dbReference>
<dbReference type="SMART" id="SM00304">
    <property type="entry name" value="HAMP"/>
    <property type="match status" value="1"/>
</dbReference>
<evidence type="ECO:0000313" key="28">
    <source>
        <dbReference type="Proteomes" id="UP000092482"/>
    </source>
</evidence>
<dbReference type="SMART" id="SM00387">
    <property type="entry name" value="HATPase_c"/>
    <property type="match status" value="1"/>
</dbReference>
<dbReference type="SMART" id="SM00388">
    <property type="entry name" value="HisKA"/>
    <property type="match status" value="1"/>
</dbReference>
<dbReference type="GO" id="GO:0000155">
    <property type="term" value="F:phosphorelay sensor kinase activity"/>
    <property type="evidence" value="ECO:0007669"/>
    <property type="project" value="InterPro"/>
</dbReference>
<keyword evidence="13" id="KW-0067">ATP-binding</keyword>
<dbReference type="InterPro" id="IPR003594">
    <property type="entry name" value="HATPase_dom"/>
</dbReference>
<evidence type="ECO:0000259" key="26">
    <source>
        <dbReference type="PROSITE" id="PS50885"/>
    </source>
</evidence>
<evidence type="ECO:0000256" key="8">
    <source>
        <dbReference type="ARBA" id="ARBA00022679"/>
    </source>
</evidence>